<dbReference type="SUPFAM" id="SSF54593">
    <property type="entry name" value="Glyoxalase/Bleomycin resistance protein/Dihydroxybiphenyl dioxygenase"/>
    <property type="match status" value="1"/>
</dbReference>
<gene>
    <name evidence="2" type="ORF">CMUS01_08001</name>
</gene>
<reference evidence="2" key="1">
    <citation type="journal article" date="2020" name="Phytopathology">
        <title>Genome Sequence Resources of Colletotrichum truncatum, C. plurivorum, C. musicola, and C. sojae: Four Species Pathogenic to Soybean (Glycine max).</title>
        <authorList>
            <person name="Rogerio F."/>
            <person name="Boufleur T.R."/>
            <person name="Ciampi-Guillardi M."/>
            <person name="Sukno S.A."/>
            <person name="Thon M.R."/>
            <person name="Massola Junior N.S."/>
            <person name="Baroncelli R."/>
        </authorList>
    </citation>
    <scope>NUCLEOTIDE SEQUENCE</scope>
    <source>
        <strain evidence="2">LFN0074</strain>
    </source>
</reference>
<dbReference type="InterPro" id="IPR029068">
    <property type="entry name" value="Glyas_Bleomycin-R_OHBP_Dase"/>
</dbReference>
<dbReference type="Proteomes" id="UP000639643">
    <property type="component" value="Unassembled WGS sequence"/>
</dbReference>
<dbReference type="AlphaFoldDB" id="A0A8H6KFM4"/>
<dbReference type="InterPro" id="IPR004360">
    <property type="entry name" value="Glyas_Fos-R_dOase_dom"/>
</dbReference>
<dbReference type="Gene3D" id="3.10.180.10">
    <property type="entry name" value="2,3-Dihydroxybiphenyl 1,2-Dioxygenase, domain 1"/>
    <property type="match status" value="1"/>
</dbReference>
<protein>
    <recommendedName>
        <fullName evidence="1">Glyoxalase/fosfomycin resistance/dioxygenase domain-containing protein</fullName>
    </recommendedName>
</protein>
<feature type="domain" description="Glyoxalase/fosfomycin resistance/dioxygenase" evidence="1">
    <location>
        <begin position="9"/>
        <end position="121"/>
    </location>
</feature>
<dbReference type="Pfam" id="PF00903">
    <property type="entry name" value="Glyoxalase"/>
    <property type="match status" value="1"/>
</dbReference>
<dbReference type="EMBL" id="WIGM01000300">
    <property type="protein sequence ID" value="KAF6829826.1"/>
    <property type="molecule type" value="Genomic_DNA"/>
</dbReference>
<proteinExistence type="predicted"/>
<evidence type="ECO:0000259" key="1">
    <source>
        <dbReference type="Pfam" id="PF00903"/>
    </source>
</evidence>
<sequence>MSTTHGRPINHVAVSVNDIDAVTKWYSETLGFQVIGNRIFHIKRSENSSAAIFAIYGEGLHEVKLAYMATGNGVGFEVFQFLDPGFKANSVDFEYNRGGFFHVCVTGPHPDAWLRRLSEAEEADRARRSRSREGRQLAYTSRIPGKCSRDLGLELRPHGNHGRGLIMMQVDSMGTSWA</sequence>
<organism evidence="2 3">
    <name type="scientific">Colletotrichum musicola</name>
    <dbReference type="NCBI Taxonomy" id="2175873"/>
    <lineage>
        <taxon>Eukaryota</taxon>
        <taxon>Fungi</taxon>
        <taxon>Dikarya</taxon>
        <taxon>Ascomycota</taxon>
        <taxon>Pezizomycotina</taxon>
        <taxon>Sordariomycetes</taxon>
        <taxon>Hypocreomycetidae</taxon>
        <taxon>Glomerellales</taxon>
        <taxon>Glomerellaceae</taxon>
        <taxon>Colletotrichum</taxon>
        <taxon>Colletotrichum orchidearum species complex</taxon>
    </lineage>
</organism>
<name>A0A8H6KFM4_9PEZI</name>
<comment type="caution">
    <text evidence="2">The sequence shown here is derived from an EMBL/GenBank/DDBJ whole genome shotgun (WGS) entry which is preliminary data.</text>
</comment>
<dbReference type="OrthoDB" id="16820at2759"/>
<evidence type="ECO:0000313" key="2">
    <source>
        <dbReference type="EMBL" id="KAF6829826.1"/>
    </source>
</evidence>
<keyword evidence="3" id="KW-1185">Reference proteome</keyword>
<evidence type="ECO:0000313" key="3">
    <source>
        <dbReference type="Proteomes" id="UP000639643"/>
    </source>
</evidence>
<accession>A0A8H6KFM4</accession>